<evidence type="ECO:0000256" key="1">
    <source>
        <dbReference type="SAM" id="MobiDB-lite"/>
    </source>
</evidence>
<reference evidence="5" key="1">
    <citation type="submission" date="2017-02" db="UniProtKB">
        <authorList>
            <consortium name="WormBaseParasite"/>
        </authorList>
    </citation>
    <scope>IDENTIFICATION</scope>
</reference>
<feature type="region of interest" description="Disordered" evidence="1">
    <location>
        <begin position="118"/>
        <end position="168"/>
    </location>
</feature>
<dbReference type="OrthoDB" id="5825911at2759"/>
<organism evidence="5">
    <name type="scientific">Thelazia callipaeda</name>
    <name type="common">Oriental eyeworm</name>
    <name type="synonym">Parasitic nematode</name>
    <dbReference type="NCBI Taxonomy" id="103827"/>
    <lineage>
        <taxon>Eukaryota</taxon>
        <taxon>Metazoa</taxon>
        <taxon>Ecdysozoa</taxon>
        <taxon>Nematoda</taxon>
        <taxon>Chromadorea</taxon>
        <taxon>Rhabditida</taxon>
        <taxon>Spirurina</taxon>
        <taxon>Spiruromorpha</taxon>
        <taxon>Thelazioidea</taxon>
        <taxon>Thelaziidae</taxon>
        <taxon>Thelazia</taxon>
    </lineage>
</organism>
<accession>A0A0N5CQZ9</accession>
<evidence type="ECO:0000313" key="3">
    <source>
        <dbReference type="EMBL" id="VDM98728.1"/>
    </source>
</evidence>
<evidence type="ECO:0000256" key="2">
    <source>
        <dbReference type="SAM" id="Phobius"/>
    </source>
</evidence>
<dbReference type="Proteomes" id="UP000276776">
    <property type="component" value="Unassembled WGS sequence"/>
</dbReference>
<evidence type="ECO:0000313" key="4">
    <source>
        <dbReference type="Proteomes" id="UP000276776"/>
    </source>
</evidence>
<gene>
    <name evidence="3" type="ORF">TCLT_LOCUS2650</name>
</gene>
<feature type="transmembrane region" description="Helical" evidence="2">
    <location>
        <begin position="46"/>
        <end position="79"/>
    </location>
</feature>
<keyword evidence="2" id="KW-1133">Transmembrane helix</keyword>
<reference evidence="3 4" key="2">
    <citation type="submission" date="2018-11" db="EMBL/GenBank/DDBJ databases">
        <authorList>
            <consortium name="Pathogen Informatics"/>
        </authorList>
    </citation>
    <scope>NUCLEOTIDE SEQUENCE [LARGE SCALE GENOMIC DNA]</scope>
</reference>
<dbReference type="WBParaSite" id="TCLT_0000264901-mRNA-1">
    <property type="protein sequence ID" value="TCLT_0000264901-mRNA-1"/>
    <property type="gene ID" value="TCLT_0000264901"/>
</dbReference>
<sequence>MVPNSTAPTIPNLFTTLSYHIANSRYRRQLLYGYGYDGYYGYGYQWIRIIFGILIVIAMFMCCLIPCICVIGIWFAGWFGLRKQSRNKTTTNSPISTNSYAQQQPIVQPTMTATSKRKIEDLPIESRSPRERSDTYVYEEKRRDHYYHQPPPSRPYDEYRRYYTSSRM</sequence>
<dbReference type="AlphaFoldDB" id="A0A0N5CQZ9"/>
<name>A0A0N5CQZ9_THECL</name>
<keyword evidence="2" id="KW-0812">Transmembrane</keyword>
<proteinExistence type="predicted"/>
<protein>
    <submittedName>
        <fullName evidence="3 5">Uncharacterized protein</fullName>
    </submittedName>
</protein>
<evidence type="ECO:0000313" key="5">
    <source>
        <dbReference type="WBParaSite" id="TCLT_0000264901-mRNA-1"/>
    </source>
</evidence>
<keyword evidence="4" id="KW-1185">Reference proteome</keyword>
<feature type="compositionally biased region" description="Basic and acidic residues" evidence="1">
    <location>
        <begin position="127"/>
        <end position="147"/>
    </location>
</feature>
<dbReference type="OMA" id="CICALGI"/>
<dbReference type="EMBL" id="UYYF01000608">
    <property type="protein sequence ID" value="VDM98728.1"/>
    <property type="molecule type" value="Genomic_DNA"/>
</dbReference>
<keyword evidence="2" id="KW-0472">Membrane</keyword>